<protein>
    <recommendedName>
        <fullName evidence="5">Flagellar protein FliT</fullName>
    </recommendedName>
</protein>
<organism evidence="6 7">
    <name type="scientific">Aromatoleum bremense</name>
    <dbReference type="NCBI Taxonomy" id="76115"/>
    <lineage>
        <taxon>Bacteria</taxon>
        <taxon>Pseudomonadati</taxon>
        <taxon>Pseudomonadota</taxon>
        <taxon>Betaproteobacteria</taxon>
        <taxon>Rhodocyclales</taxon>
        <taxon>Rhodocyclaceae</taxon>
        <taxon>Aromatoleum</taxon>
    </lineage>
</organism>
<accession>A0ABX1NZJ0</accession>
<keyword evidence="7" id="KW-1185">Reference proteome</keyword>
<proteinExistence type="predicted"/>
<gene>
    <name evidence="6" type="ORF">GPA24_18360</name>
</gene>
<dbReference type="RefSeq" id="WP_169203976.1">
    <property type="nucleotide sequence ID" value="NZ_CP059467.1"/>
</dbReference>
<keyword evidence="3" id="KW-1005">Bacterial flagellum biogenesis</keyword>
<comment type="subcellular location">
    <subcellularLocation>
        <location evidence="1">Cytoplasm</location>
        <location evidence="1">Cytosol</location>
    </subcellularLocation>
</comment>
<evidence type="ECO:0000256" key="2">
    <source>
        <dbReference type="ARBA" id="ARBA00022490"/>
    </source>
</evidence>
<evidence type="ECO:0000256" key="5">
    <source>
        <dbReference type="ARBA" id="ARBA00093797"/>
    </source>
</evidence>
<name>A0ABX1NZJ0_9RHOO</name>
<sequence>MAQDLLDDIVALAEAMLTAAGEGEWGVLVALEARRAELLAALDLSGKEGTEAVHATKRIRRILELDRQAGELAQQHLHELAGLLNNTGNQKKLLAAYGGV</sequence>
<dbReference type="InterPro" id="IPR008622">
    <property type="entry name" value="FliT"/>
</dbReference>
<evidence type="ECO:0000256" key="3">
    <source>
        <dbReference type="ARBA" id="ARBA00022795"/>
    </source>
</evidence>
<evidence type="ECO:0000313" key="6">
    <source>
        <dbReference type="EMBL" id="NMG17464.1"/>
    </source>
</evidence>
<dbReference type="Proteomes" id="UP000633943">
    <property type="component" value="Unassembled WGS sequence"/>
</dbReference>
<evidence type="ECO:0000313" key="7">
    <source>
        <dbReference type="Proteomes" id="UP000633943"/>
    </source>
</evidence>
<comment type="caution">
    <text evidence="6">The sequence shown here is derived from an EMBL/GenBank/DDBJ whole genome shotgun (WGS) entry which is preliminary data.</text>
</comment>
<dbReference type="Gene3D" id="1.20.58.380">
    <property type="entry name" value="Flagellar protein flit"/>
    <property type="match status" value="1"/>
</dbReference>
<evidence type="ECO:0000256" key="4">
    <source>
        <dbReference type="ARBA" id="ARBA00023186"/>
    </source>
</evidence>
<evidence type="ECO:0000256" key="1">
    <source>
        <dbReference type="ARBA" id="ARBA00004514"/>
    </source>
</evidence>
<dbReference type="Pfam" id="PF05400">
    <property type="entry name" value="FliT"/>
    <property type="match status" value="1"/>
</dbReference>
<keyword evidence="2" id="KW-0963">Cytoplasm</keyword>
<keyword evidence="4" id="KW-0143">Chaperone</keyword>
<reference evidence="6 7" key="1">
    <citation type="submission" date="2019-12" db="EMBL/GenBank/DDBJ databases">
        <title>Comparative genomics gives insights into the taxonomy of the Azoarcus-Aromatoleum group and reveals separate origins of nif in the plant-associated Azoarcus and non-plant-associated Aromatoleum sub-groups.</title>
        <authorList>
            <person name="Lafos M."/>
            <person name="Maluk M."/>
            <person name="Batista M."/>
            <person name="Junghare M."/>
            <person name="Carmona M."/>
            <person name="Faoro H."/>
            <person name="Cruz L.M."/>
            <person name="Battistoni F."/>
            <person name="De Souza E."/>
            <person name="Pedrosa F."/>
            <person name="Chen W.-M."/>
            <person name="Poole P.S."/>
            <person name="Dixon R.A."/>
            <person name="James E.K."/>
        </authorList>
    </citation>
    <scope>NUCLEOTIDE SEQUENCE [LARGE SCALE GENOMIC DNA]</scope>
    <source>
        <strain evidence="6 7">PbN1</strain>
    </source>
</reference>
<dbReference type="EMBL" id="WTVP01000079">
    <property type="protein sequence ID" value="NMG17464.1"/>
    <property type="molecule type" value="Genomic_DNA"/>
</dbReference>